<dbReference type="STRING" id="145388.A0A0D2JFH2"/>
<dbReference type="RefSeq" id="XP_013897242.1">
    <property type="nucleotide sequence ID" value="XM_014041788.1"/>
</dbReference>
<dbReference type="GeneID" id="25742617"/>
<protein>
    <submittedName>
        <fullName evidence="2">Uncharacterized protein</fullName>
    </submittedName>
</protein>
<keyword evidence="3" id="KW-1185">Reference proteome</keyword>
<dbReference type="EMBL" id="KK102265">
    <property type="protein sequence ID" value="KIY98222.1"/>
    <property type="molecule type" value="Genomic_DNA"/>
</dbReference>
<organism evidence="2 3">
    <name type="scientific">Monoraphidium neglectum</name>
    <dbReference type="NCBI Taxonomy" id="145388"/>
    <lineage>
        <taxon>Eukaryota</taxon>
        <taxon>Viridiplantae</taxon>
        <taxon>Chlorophyta</taxon>
        <taxon>core chlorophytes</taxon>
        <taxon>Chlorophyceae</taxon>
        <taxon>CS clade</taxon>
        <taxon>Sphaeropleales</taxon>
        <taxon>Selenastraceae</taxon>
        <taxon>Monoraphidium</taxon>
    </lineage>
</organism>
<dbReference type="AlphaFoldDB" id="A0A0D2JFH2"/>
<accession>A0A0D2JFH2</accession>
<gene>
    <name evidence="2" type="ORF">MNEG_9742</name>
</gene>
<name>A0A0D2JFH2_9CHLO</name>
<dbReference type="PANTHER" id="PTHR36397">
    <property type="entry name" value="OSJNBA0081L15.1 PROTEIN"/>
    <property type="match status" value="1"/>
</dbReference>
<reference evidence="2 3" key="1">
    <citation type="journal article" date="2013" name="BMC Genomics">
        <title>Reconstruction of the lipid metabolism for the microalga Monoraphidium neglectum from its genome sequence reveals characteristics suitable for biofuel production.</title>
        <authorList>
            <person name="Bogen C."/>
            <person name="Al-Dilaimi A."/>
            <person name="Albersmeier A."/>
            <person name="Wichmann J."/>
            <person name="Grundmann M."/>
            <person name="Rupp O."/>
            <person name="Lauersen K.J."/>
            <person name="Blifernez-Klassen O."/>
            <person name="Kalinowski J."/>
            <person name="Goesmann A."/>
            <person name="Mussgnug J.H."/>
            <person name="Kruse O."/>
        </authorList>
    </citation>
    <scope>NUCLEOTIDE SEQUENCE [LARGE SCALE GENOMIC DNA]</scope>
    <source>
        <strain evidence="2 3">SAG 48.87</strain>
    </source>
</reference>
<dbReference type="KEGG" id="mng:MNEG_9742"/>
<proteinExistence type="predicted"/>
<sequence>MAVPHGSSGGSEGSSNSGLPKRQRGRKAKQPGVFEVRVITPPPRSLGVYELPPLTHNGEEVVIDGEGYVVQRLVLNYKLRGGKYYRDHNALEVTPTGRFFTELMLDNLMKARYLGPTGPQD</sequence>
<evidence type="ECO:0000313" key="3">
    <source>
        <dbReference type="Proteomes" id="UP000054498"/>
    </source>
</evidence>
<feature type="region of interest" description="Disordered" evidence="1">
    <location>
        <begin position="1"/>
        <end position="35"/>
    </location>
</feature>
<dbReference type="Proteomes" id="UP000054498">
    <property type="component" value="Unassembled WGS sequence"/>
</dbReference>
<dbReference type="OrthoDB" id="4237at2759"/>
<dbReference type="PANTHER" id="PTHR36397:SF1">
    <property type="entry name" value="OS04G0482900 PROTEIN"/>
    <property type="match status" value="1"/>
</dbReference>
<evidence type="ECO:0000256" key="1">
    <source>
        <dbReference type="SAM" id="MobiDB-lite"/>
    </source>
</evidence>
<evidence type="ECO:0000313" key="2">
    <source>
        <dbReference type="EMBL" id="KIY98222.1"/>
    </source>
</evidence>